<dbReference type="GO" id="GO:0008253">
    <property type="term" value="F:5'-nucleotidase activity"/>
    <property type="evidence" value="ECO:0007669"/>
    <property type="project" value="EnsemblFungi"/>
</dbReference>
<dbReference type="OrthoDB" id="40579at2759"/>
<dbReference type="HOGENOM" id="CLU_045011_13_0_1"/>
<dbReference type="FunFam" id="1.10.150.240:FF:000001">
    <property type="entry name" value="Haloacid dehalogenase-like hydrolase domain"/>
    <property type="match status" value="1"/>
</dbReference>
<protein>
    <submittedName>
        <fullName evidence="1">Uncharacterized protein</fullName>
    </submittedName>
</protein>
<proteinExistence type="predicted"/>
<accession>W6MF55</accession>
<name>W6MF55_9ASCO</name>
<reference evidence="1" key="2">
    <citation type="submission" date="2014-02" db="EMBL/GenBank/DDBJ databases">
        <title>Complete DNA sequence of /Kuraishia capsulata/ illustrates novel genomic features among budding yeasts (/Saccharomycotina/).</title>
        <authorList>
            <person name="Morales L."/>
            <person name="Noel B."/>
            <person name="Porcel B."/>
            <person name="Marcet-Houben M."/>
            <person name="Hullo M-F."/>
            <person name="Sacerdot C."/>
            <person name="Tekaia F."/>
            <person name="Leh-Louis V."/>
            <person name="Despons L."/>
            <person name="Khanna V."/>
            <person name="Aury J-M."/>
            <person name="Barbe V."/>
            <person name="Couloux A."/>
            <person name="Labadie K."/>
            <person name="Pelletier E."/>
            <person name="Souciet J-L."/>
            <person name="Boekhout T."/>
            <person name="Gabaldon T."/>
            <person name="Wincker P."/>
            <person name="Dujon B."/>
        </authorList>
    </citation>
    <scope>NUCLEOTIDE SEQUENCE</scope>
    <source>
        <strain evidence="1">CBS 1993</strain>
    </source>
</reference>
<evidence type="ECO:0000313" key="1">
    <source>
        <dbReference type="EMBL" id="CDK24299.1"/>
    </source>
</evidence>
<dbReference type="InterPro" id="IPR036412">
    <property type="entry name" value="HAD-like_sf"/>
</dbReference>
<reference evidence="1" key="1">
    <citation type="submission" date="2013-12" db="EMBL/GenBank/DDBJ databases">
        <authorList>
            <person name="Genoscope - CEA"/>
        </authorList>
    </citation>
    <scope>NUCLEOTIDE SEQUENCE</scope>
    <source>
        <strain evidence="1">CBS 1993</strain>
    </source>
</reference>
<dbReference type="Gene3D" id="1.10.150.240">
    <property type="entry name" value="Putative phosphatase, domain 2"/>
    <property type="match status" value="1"/>
</dbReference>
<dbReference type="Proteomes" id="UP000019384">
    <property type="component" value="Unassembled WGS sequence"/>
</dbReference>
<dbReference type="SUPFAM" id="SSF56784">
    <property type="entry name" value="HAD-like"/>
    <property type="match status" value="1"/>
</dbReference>
<evidence type="ECO:0000313" key="2">
    <source>
        <dbReference type="Proteomes" id="UP000019384"/>
    </source>
</evidence>
<dbReference type="GeneID" id="34517704"/>
<dbReference type="Pfam" id="PF00702">
    <property type="entry name" value="Hydrolase"/>
    <property type="match status" value="1"/>
</dbReference>
<dbReference type="PANTHER" id="PTHR18901:SF38">
    <property type="entry name" value="PSEUDOURIDINE-5'-PHOSPHATASE"/>
    <property type="match status" value="1"/>
</dbReference>
<dbReference type="RefSeq" id="XP_022456316.1">
    <property type="nucleotide sequence ID" value="XM_022604781.1"/>
</dbReference>
<sequence length="233" mass="25806">MDGLLISSEDIYTIAISEVLHLHGHPSLSWDVKVQLQGLPGPVASQKVLDYYEMPYTAEELFQKTSEAQLKLWPTVKFMPGAYELLKYLAEKGVPIALATSSSTDKYYLKTEKLQDGFKYFGDHRVTGDDPRIPPGRGKPFPDIWHIALESLNSERTKNGLDKILIEECLVFEDGAPGVRAGTSAGAHVIWVPDERALQVMSQDVIDDLVGSKREKGTILGSLADFKPAEYGL</sequence>
<dbReference type="GO" id="GO:1990738">
    <property type="term" value="F:pseudouridine 5'-phosphatase activity"/>
    <property type="evidence" value="ECO:0007669"/>
    <property type="project" value="EnsemblFungi"/>
</dbReference>
<dbReference type="InterPro" id="IPR023198">
    <property type="entry name" value="PGP-like_dom2"/>
</dbReference>
<dbReference type="PANTHER" id="PTHR18901">
    <property type="entry name" value="2-DEOXYGLUCOSE-6-PHOSPHATE PHOSPHATASE 2"/>
    <property type="match status" value="1"/>
</dbReference>
<dbReference type="EMBL" id="HG793125">
    <property type="protein sequence ID" value="CDK24299.1"/>
    <property type="molecule type" value="Genomic_DNA"/>
</dbReference>
<organism evidence="1 2">
    <name type="scientific">Kuraishia capsulata CBS 1993</name>
    <dbReference type="NCBI Taxonomy" id="1382522"/>
    <lineage>
        <taxon>Eukaryota</taxon>
        <taxon>Fungi</taxon>
        <taxon>Dikarya</taxon>
        <taxon>Ascomycota</taxon>
        <taxon>Saccharomycotina</taxon>
        <taxon>Pichiomycetes</taxon>
        <taxon>Pichiales</taxon>
        <taxon>Pichiaceae</taxon>
        <taxon>Kuraishia</taxon>
    </lineage>
</organism>
<dbReference type="STRING" id="1382522.W6MF55"/>
<dbReference type="AlphaFoldDB" id="W6MF55"/>
<gene>
    <name evidence="1" type="ORF">KUCA_T00000259001</name>
</gene>
<dbReference type="Gene3D" id="3.40.50.1000">
    <property type="entry name" value="HAD superfamily/HAD-like"/>
    <property type="match status" value="1"/>
</dbReference>
<keyword evidence="2" id="KW-1185">Reference proteome</keyword>
<dbReference type="InterPro" id="IPR023214">
    <property type="entry name" value="HAD_sf"/>
</dbReference>